<name>A0A1J4KRG6_9EUKA</name>
<dbReference type="OrthoDB" id="5971719at2759"/>
<organism evidence="1 2">
    <name type="scientific">Tritrichomonas foetus</name>
    <dbReference type="NCBI Taxonomy" id="1144522"/>
    <lineage>
        <taxon>Eukaryota</taxon>
        <taxon>Metamonada</taxon>
        <taxon>Parabasalia</taxon>
        <taxon>Tritrichomonadida</taxon>
        <taxon>Tritrichomonadidae</taxon>
        <taxon>Tritrichomonas</taxon>
    </lineage>
</organism>
<evidence type="ECO:0008006" key="3">
    <source>
        <dbReference type="Google" id="ProtNLM"/>
    </source>
</evidence>
<dbReference type="InterPro" id="IPR027267">
    <property type="entry name" value="AH/BAR_dom_sf"/>
</dbReference>
<evidence type="ECO:0000313" key="2">
    <source>
        <dbReference type="Proteomes" id="UP000179807"/>
    </source>
</evidence>
<dbReference type="EMBL" id="MLAK01000461">
    <property type="protein sequence ID" value="OHT13855.1"/>
    <property type="molecule type" value="Genomic_DNA"/>
</dbReference>
<dbReference type="SUPFAM" id="SSF103657">
    <property type="entry name" value="BAR/IMD domain-like"/>
    <property type="match status" value="1"/>
</dbReference>
<dbReference type="Proteomes" id="UP000179807">
    <property type="component" value="Unassembled WGS sequence"/>
</dbReference>
<sequence>MNLAPLEEQYKALDKRYEQTMAYFDMSTQRMRALASYFDKIRQLYHGFVKKIPALNEKGFEKLIGQGSSKPMAPGNPGLQKIHYLAIFDVVQCVVRDGTHKATFLQESVINTLNDTCQLREKLLEDFNNRLYPLANKRSTYVQQLMKEQSQLNDIITKLERQKVEFSNNQNAKSKVLNKMKSELMSTCEAYRNCLRQTELTVTKFNDTHLKFVKTAKKAIKTFTLMEPERVKLLFQILNQFPNTMKVIGDNYENAISLFKQPLHSWEDDLIAFVSSHGIVRTSYYPRSFSLFQFSFEDSQLLKPILPVKQYLDAPLYVATVKSDFNGESIQNGISVSEGDRLFVYDNARIPLVMVAKETTGERKYIPSNLLEICNERIAVVKNDQLPHNIEFLPVVTGEVVIVTGSTESGMSVMCRNLHGEKGMVNQRCLIIQ</sequence>
<accession>A0A1J4KRG6</accession>
<protein>
    <recommendedName>
        <fullName evidence="3">SH3 domain containing protein</fullName>
    </recommendedName>
</protein>
<proteinExistence type="predicted"/>
<dbReference type="AlphaFoldDB" id="A0A1J4KRG6"/>
<dbReference type="GeneID" id="94833333"/>
<gene>
    <name evidence="1" type="ORF">TRFO_15866</name>
</gene>
<dbReference type="Gene3D" id="1.20.1270.60">
    <property type="entry name" value="Arfaptin homology (AH) domain/BAR domain"/>
    <property type="match status" value="1"/>
</dbReference>
<comment type="caution">
    <text evidence="1">The sequence shown here is derived from an EMBL/GenBank/DDBJ whole genome shotgun (WGS) entry which is preliminary data.</text>
</comment>
<reference evidence="1" key="1">
    <citation type="submission" date="2016-10" db="EMBL/GenBank/DDBJ databases">
        <authorList>
            <person name="Benchimol M."/>
            <person name="Almeida L.G."/>
            <person name="Vasconcelos A.T."/>
            <person name="Perreira-Neves A."/>
            <person name="Rosa I.A."/>
            <person name="Tasca T."/>
            <person name="Bogo M.R."/>
            <person name="de Souza W."/>
        </authorList>
    </citation>
    <scope>NUCLEOTIDE SEQUENCE [LARGE SCALE GENOMIC DNA]</scope>
    <source>
        <strain evidence="1">K</strain>
    </source>
</reference>
<keyword evidence="2" id="KW-1185">Reference proteome</keyword>
<evidence type="ECO:0000313" key="1">
    <source>
        <dbReference type="EMBL" id="OHT13855.1"/>
    </source>
</evidence>
<dbReference type="RefSeq" id="XP_068366991.1">
    <property type="nucleotide sequence ID" value="XM_068498629.1"/>
</dbReference>
<dbReference type="VEuPathDB" id="TrichDB:TRFO_15866"/>